<dbReference type="InterPro" id="IPR036388">
    <property type="entry name" value="WH-like_DNA-bd_sf"/>
</dbReference>
<dbReference type="InterPro" id="IPR013324">
    <property type="entry name" value="RNA_pol_sigma_r3/r4-like"/>
</dbReference>
<dbReference type="Pfam" id="PF04545">
    <property type="entry name" value="Sigma70_r4"/>
    <property type="match status" value="1"/>
</dbReference>
<dbReference type="GO" id="GO:0016987">
    <property type="term" value="F:sigma factor activity"/>
    <property type="evidence" value="ECO:0007669"/>
    <property type="project" value="UniProtKB-KW"/>
</dbReference>
<dbReference type="SUPFAM" id="SSF88946">
    <property type="entry name" value="Sigma2 domain of RNA polymerase sigma factors"/>
    <property type="match status" value="1"/>
</dbReference>
<evidence type="ECO:0000256" key="4">
    <source>
        <dbReference type="ARBA" id="ARBA00023125"/>
    </source>
</evidence>
<evidence type="ECO:0000259" key="7">
    <source>
        <dbReference type="Pfam" id="PF04545"/>
    </source>
</evidence>
<name>L8JUT9_9BACT</name>
<dbReference type="CDD" id="cd06171">
    <property type="entry name" value="Sigma70_r4"/>
    <property type="match status" value="1"/>
</dbReference>
<keyword evidence="9" id="KW-1185">Reference proteome</keyword>
<dbReference type="InterPro" id="IPR014284">
    <property type="entry name" value="RNA_pol_sigma-70_dom"/>
</dbReference>
<sequence length="191" mass="22439">MSEKLESARVLEELLILRSQQGDRKSFELLVKRWHPRLVRHALFIVKDREVAQDIAQESWQSAIRGLPGLKDTGRFSSWIYRIAHNKSIDWIRKNKKEHEIMDNLELDIQKSAEDEPVITGELSAAERVKVTLNTLPDHQKLILTLFYLEEQSLKEIARILSLPEGTVKSRLFYAREQLKKKYKEVNHEKI</sequence>
<feature type="domain" description="RNA polymerase sigma-70 region 2" evidence="6">
    <location>
        <begin position="30"/>
        <end position="97"/>
    </location>
</feature>
<keyword evidence="4" id="KW-0238">DNA-binding</keyword>
<dbReference type="RefSeq" id="WP_009578792.1">
    <property type="nucleotide sequence ID" value="NZ_AMZN01000015.1"/>
</dbReference>
<dbReference type="Proteomes" id="UP000011135">
    <property type="component" value="Unassembled WGS sequence"/>
</dbReference>
<dbReference type="Gene3D" id="1.10.10.10">
    <property type="entry name" value="Winged helix-like DNA-binding domain superfamily/Winged helix DNA-binding domain"/>
    <property type="match status" value="1"/>
</dbReference>
<accession>L8JUT9</accession>
<feature type="domain" description="RNA polymerase sigma-70 region 4" evidence="7">
    <location>
        <begin position="133"/>
        <end position="181"/>
    </location>
</feature>
<dbReference type="PANTHER" id="PTHR43133:SF51">
    <property type="entry name" value="RNA POLYMERASE SIGMA FACTOR"/>
    <property type="match status" value="1"/>
</dbReference>
<comment type="caution">
    <text evidence="8">The sequence shown here is derived from an EMBL/GenBank/DDBJ whole genome shotgun (WGS) entry which is preliminary data.</text>
</comment>
<evidence type="ECO:0000256" key="3">
    <source>
        <dbReference type="ARBA" id="ARBA00023082"/>
    </source>
</evidence>
<dbReference type="Gene3D" id="1.10.1740.10">
    <property type="match status" value="1"/>
</dbReference>
<dbReference type="InterPro" id="IPR013325">
    <property type="entry name" value="RNA_pol_sigma_r2"/>
</dbReference>
<evidence type="ECO:0000256" key="2">
    <source>
        <dbReference type="ARBA" id="ARBA00023015"/>
    </source>
</evidence>
<dbReference type="GO" id="GO:0006352">
    <property type="term" value="P:DNA-templated transcription initiation"/>
    <property type="evidence" value="ECO:0007669"/>
    <property type="project" value="InterPro"/>
</dbReference>
<evidence type="ECO:0000256" key="1">
    <source>
        <dbReference type="ARBA" id="ARBA00010641"/>
    </source>
</evidence>
<gene>
    <name evidence="8" type="ORF">C900_01120</name>
</gene>
<dbReference type="GO" id="GO:0003677">
    <property type="term" value="F:DNA binding"/>
    <property type="evidence" value="ECO:0007669"/>
    <property type="project" value="UniProtKB-KW"/>
</dbReference>
<evidence type="ECO:0000259" key="6">
    <source>
        <dbReference type="Pfam" id="PF04542"/>
    </source>
</evidence>
<keyword evidence="3" id="KW-0731">Sigma factor</keyword>
<dbReference type="InterPro" id="IPR007630">
    <property type="entry name" value="RNA_pol_sigma70_r4"/>
</dbReference>
<dbReference type="AlphaFoldDB" id="L8JUT9"/>
<dbReference type="SUPFAM" id="SSF88659">
    <property type="entry name" value="Sigma3 and sigma4 domains of RNA polymerase sigma factors"/>
    <property type="match status" value="1"/>
</dbReference>
<dbReference type="InterPro" id="IPR007627">
    <property type="entry name" value="RNA_pol_sigma70_r2"/>
</dbReference>
<dbReference type="InterPro" id="IPR039425">
    <property type="entry name" value="RNA_pol_sigma-70-like"/>
</dbReference>
<comment type="similarity">
    <text evidence="1">Belongs to the sigma-70 factor family. ECF subfamily.</text>
</comment>
<keyword evidence="5" id="KW-0804">Transcription</keyword>
<reference evidence="8 9" key="1">
    <citation type="submission" date="2012-12" db="EMBL/GenBank/DDBJ databases">
        <title>Genome assembly of Fulvivirga imtechensis AK7.</title>
        <authorList>
            <person name="Nupur N."/>
            <person name="Khatri I."/>
            <person name="Kumar R."/>
            <person name="Subramanian S."/>
            <person name="Pinnaka A."/>
        </authorList>
    </citation>
    <scope>NUCLEOTIDE SEQUENCE [LARGE SCALE GENOMIC DNA]</scope>
    <source>
        <strain evidence="8 9">AK7</strain>
    </source>
</reference>
<dbReference type="PANTHER" id="PTHR43133">
    <property type="entry name" value="RNA POLYMERASE ECF-TYPE SIGMA FACTO"/>
    <property type="match status" value="1"/>
</dbReference>
<protein>
    <submittedName>
        <fullName evidence="8">RNA polymerase sigma-E factor</fullName>
    </submittedName>
</protein>
<dbReference type="Pfam" id="PF04542">
    <property type="entry name" value="Sigma70_r2"/>
    <property type="match status" value="1"/>
</dbReference>
<dbReference type="OrthoDB" id="9795666at2"/>
<dbReference type="eggNOG" id="COG1595">
    <property type="taxonomic scope" value="Bacteria"/>
</dbReference>
<keyword evidence="2" id="KW-0805">Transcription regulation</keyword>
<organism evidence="8 9">
    <name type="scientific">Fulvivirga imtechensis AK7</name>
    <dbReference type="NCBI Taxonomy" id="1237149"/>
    <lineage>
        <taxon>Bacteria</taxon>
        <taxon>Pseudomonadati</taxon>
        <taxon>Bacteroidota</taxon>
        <taxon>Cytophagia</taxon>
        <taxon>Cytophagales</taxon>
        <taxon>Fulvivirgaceae</taxon>
        <taxon>Fulvivirga</taxon>
    </lineage>
</organism>
<evidence type="ECO:0000313" key="8">
    <source>
        <dbReference type="EMBL" id="ELR72741.1"/>
    </source>
</evidence>
<evidence type="ECO:0000256" key="5">
    <source>
        <dbReference type="ARBA" id="ARBA00023163"/>
    </source>
</evidence>
<proteinExistence type="inferred from homology"/>
<dbReference type="EMBL" id="AMZN01000015">
    <property type="protein sequence ID" value="ELR72741.1"/>
    <property type="molecule type" value="Genomic_DNA"/>
</dbReference>
<evidence type="ECO:0000313" key="9">
    <source>
        <dbReference type="Proteomes" id="UP000011135"/>
    </source>
</evidence>
<dbReference type="STRING" id="1237149.C900_01120"/>
<dbReference type="NCBIfam" id="TIGR02937">
    <property type="entry name" value="sigma70-ECF"/>
    <property type="match status" value="1"/>
</dbReference>